<gene>
    <name evidence="7" type="primary">nusB</name>
    <name evidence="10" type="ORF">A2927_00630</name>
</gene>
<dbReference type="PROSITE" id="PS00893">
    <property type="entry name" value="NUDIX_BOX"/>
    <property type="match status" value="1"/>
</dbReference>
<evidence type="ECO:0000259" key="9">
    <source>
        <dbReference type="PROSITE" id="PS51462"/>
    </source>
</evidence>
<dbReference type="Pfam" id="PF01029">
    <property type="entry name" value="NusB"/>
    <property type="match status" value="1"/>
</dbReference>
<dbReference type="InterPro" id="IPR015797">
    <property type="entry name" value="NUDIX_hydrolase-like_dom_sf"/>
</dbReference>
<protein>
    <recommendedName>
        <fullName evidence="7">Transcription antitermination protein NusB</fullName>
    </recommendedName>
    <alternativeName>
        <fullName evidence="7">Antitermination factor NusB</fullName>
    </alternativeName>
</protein>
<dbReference type="InterPro" id="IPR020084">
    <property type="entry name" value="NUDIX_hydrolase_CS"/>
</dbReference>
<sequence>MSNRHLARTLVLQALFQWDFNGQQENIYQVLEHNQKEFAPDFDDQGFSKNLATGVTQKIKELDGFITRYAPEWPLEQITTTDRNVLRIGIYELKYASDIPPKVAINEAIELAKKYGGESSGKFINGVLGSVFKDMQAAGEKKEFENEMAREFSAGGVVFRKENQQYWFALVLDAYGKWTFPKGHIEQNENQEEAAKREITEEIGVKHLTNHGFLGNIDIKINAPNKRPVPKTVYYYLIETTEKDLAVTEPEIKEAKWVTDEEALKIIGYENAKEIFNAALKKLGIS</sequence>
<evidence type="ECO:0000256" key="1">
    <source>
        <dbReference type="ARBA" id="ARBA00005952"/>
    </source>
</evidence>
<dbReference type="CDD" id="cd00619">
    <property type="entry name" value="Terminator_NusB"/>
    <property type="match status" value="1"/>
</dbReference>
<evidence type="ECO:0000313" key="11">
    <source>
        <dbReference type="Proteomes" id="UP000178849"/>
    </source>
</evidence>
<dbReference type="GO" id="GO:0005829">
    <property type="term" value="C:cytosol"/>
    <property type="evidence" value="ECO:0007669"/>
    <property type="project" value="TreeGrafter"/>
</dbReference>
<comment type="similarity">
    <text evidence="8">Belongs to the Nudix hydrolase family.</text>
</comment>
<keyword evidence="4 7" id="KW-0694">RNA-binding</keyword>
<accession>A0A1G2BLF0</accession>
<dbReference type="Pfam" id="PF00293">
    <property type="entry name" value="NUDIX"/>
    <property type="match status" value="1"/>
</dbReference>
<evidence type="ECO:0000256" key="4">
    <source>
        <dbReference type="ARBA" id="ARBA00022884"/>
    </source>
</evidence>
<evidence type="ECO:0000256" key="5">
    <source>
        <dbReference type="ARBA" id="ARBA00023015"/>
    </source>
</evidence>
<comment type="similarity">
    <text evidence="1 7">Belongs to the NusB family.</text>
</comment>
<keyword evidence="5 7" id="KW-0805">Transcription regulation</keyword>
<keyword evidence="3 7" id="KW-0889">Transcription antitermination</keyword>
<dbReference type="InterPro" id="IPR020476">
    <property type="entry name" value="Nudix_hydrolase"/>
</dbReference>
<dbReference type="Proteomes" id="UP000178849">
    <property type="component" value="Unassembled WGS sequence"/>
</dbReference>
<name>A0A1G2BLF0_9BACT</name>
<evidence type="ECO:0000256" key="8">
    <source>
        <dbReference type="RuleBase" id="RU003476"/>
    </source>
</evidence>
<comment type="caution">
    <text evidence="10">The sequence shown here is derived from an EMBL/GenBank/DDBJ whole genome shotgun (WGS) entry which is preliminary data.</text>
</comment>
<dbReference type="PRINTS" id="PR00502">
    <property type="entry name" value="NUDIXFAMILY"/>
</dbReference>
<dbReference type="EMBL" id="MHKL01000030">
    <property type="protein sequence ID" value="OGY89017.1"/>
    <property type="molecule type" value="Genomic_DNA"/>
</dbReference>
<dbReference type="STRING" id="1798550.A2927_00630"/>
<dbReference type="InterPro" id="IPR000086">
    <property type="entry name" value="NUDIX_hydrolase_dom"/>
</dbReference>
<evidence type="ECO:0000256" key="6">
    <source>
        <dbReference type="ARBA" id="ARBA00023163"/>
    </source>
</evidence>
<comment type="function">
    <text evidence="7">Involved in transcription antitermination. Required for transcription of ribosomal RNA (rRNA) genes. Binds specifically to the boxA antiterminator sequence of the ribosomal RNA (rrn) operons.</text>
</comment>
<dbReference type="AlphaFoldDB" id="A0A1G2BLF0"/>
<dbReference type="GO" id="GO:0003723">
    <property type="term" value="F:RNA binding"/>
    <property type="evidence" value="ECO:0007669"/>
    <property type="project" value="UniProtKB-UniRule"/>
</dbReference>
<dbReference type="PANTHER" id="PTHR11078:SF3">
    <property type="entry name" value="ANTITERMINATION NUSB DOMAIN-CONTAINING PROTEIN"/>
    <property type="match status" value="1"/>
</dbReference>
<feature type="domain" description="Nudix hydrolase" evidence="9">
    <location>
        <begin position="149"/>
        <end position="282"/>
    </location>
</feature>
<evidence type="ECO:0000256" key="7">
    <source>
        <dbReference type="HAMAP-Rule" id="MF_00073"/>
    </source>
</evidence>
<dbReference type="GO" id="GO:0031564">
    <property type="term" value="P:transcription antitermination"/>
    <property type="evidence" value="ECO:0007669"/>
    <property type="project" value="UniProtKB-KW"/>
</dbReference>
<dbReference type="Gene3D" id="1.10.940.10">
    <property type="entry name" value="NusB-like"/>
    <property type="match status" value="1"/>
</dbReference>
<evidence type="ECO:0000256" key="3">
    <source>
        <dbReference type="ARBA" id="ARBA00022814"/>
    </source>
</evidence>
<dbReference type="Gene3D" id="3.90.79.10">
    <property type="entry name" value="Nucleoside Triphosphate Pyrophosphohydrolase"/>
    <property type="match status" value="1"/>
</dbReference>
<organism evidence="10 11">
    <name type="scientific">Candidatus Komeilibacteria bacterium RIFCSPLOWO2_01_FULL_45_10</name>
    <dbReference type="NCBI Taxonomy" id="1798550"/>
    <lineage>
        <taxon>Bacteria</taxon>
        <taxon>Candidatus Komeiliibacteriota</taxon>
    </lineage>
</organism>
<dbReference type="InterPro" id="IPR035926">
    <property type="entry name" value="NusB-like_sf"/>
</dbReference>
<proteinExistence type="inferred from homology"/>
<dbReference type="PROSITE" id="PS51462">
    <property type="entry name" value="NUDIX"/>
    <property type="match status" value="1"/>
</dbReference>
<dbReference type="NCBIfam" id="TIGR01951">
    <property type="entry name" value="nusB"/>
    <property type="match status" value="1"/>
</dbReference>
<dbReference type="GO" id="GO:0016787">
    <property type="term" value="F:hydrolase activity"/>
    <property type="evidence" value="ECO:0007669"/>
    <property type="project" value="UniProtKB-KW"/>
</dbReference>
<evidence type="ECO:0000313" key="10">
    <source>
        <dbReference type="EMBL" id="OGY89017.1"/>
    </source>
</evidence>
<reference evidence="10 11" key="1">
    <citation type="journal article" date="2016" name="Nat. Commun.">
        <title>Thousands of microbial genomes shed light on interconnected biogeochemical processes in an aquifer system.</title>
        <authorList>
            <person name="Anantharaman K."/>
            <person name="Brown C.T."/>
            <person name="Hug L.A."/>
            <person name="Sharon I."/>
            <person name="Castelle C.J."/>
            <person name="Probst A.J."/>
            <person name="Thomas B.C."/>
            <person name="Singh A."/>
            <person name="Wilkins M.J."/>
            <person name="Karaoz U."/>
            <person name="Brodie E.L."/>
            <person name="Williams K.H."/>
            <person name="Hubbard S.S."/>
            <person name="Banfield J.F."/>
        </authorList>
    </citation>
    <scope>NUCLEOTIDE SEQUENCE [LARGE SCALE GENOMIC DNA]</scope>
</reference>
<keyword evidence="6 7" id="KW-0804">Transcription</keyword>
<dbReference type="PANTHER" id="PTHR11078">
    <property type="entry name" value="N UTILIZATION SUBSTANCE PROTEIN B-RELATED"/>
    <property type="match status" value="1"/>
</dbReference>
<dbReference type="SUPFAM" id="SSF48013">
    <property type="entry name" value="NusB-like"/>
    <property type="match status" value="1"/>
</dbReference>
<dbReference type="SUPFAM" id="SSF55811">
    <property type="entry name" value="Nudix"/>
    <property type="match status" value="1"/>
</dbReference>
<dbReference type="InterPro" id="IPR011605">
    <property type="entry name" value="NusB_fam"/>
</dbReference>
<keyword evidence="2 8" id="KW-0378">Hydrolase</keyword>
<dbReference type="GO" id="GO:0006353">
    <property type="term" value="P:DNA-templated transcription termination"/>
    <property type="evidence" value="ECO:0007669"/>
    <property type="project" value="UniProtKB-UniRule"/>
</dbReference>
<dbReference type="InterPro" id="IPR006027">
    <property type="entry name" value="NusB_RsmB_TIM44"/>
</dbReference>
<dbReference type="HAMAP" id="MF_00073">
    <property type="entry name" value="NusB"/>
    <property type="match status" value="1"/>
</dbReference>
<evidence type="ECO:0000256" key="2">
    <source>
        <dbReference type="ARBA" id="ARBA00022801"/>
    </source>
</evidence>